<dbReference type="AlphaFoldDB" id="A0A3R9P953"/>
<dbReference type="OrthoDB" id="9816120at2"/>
<dbReference type="PANTHER" id="PTHR44103">
    <property type="entry name" value="PROPROTEIN CONVERTASE P"/>
    <property type="match status" value="1"/>
</dbReference>
<sequence length="593" mass="61349">MFCSLHSRIQLLTVAALALPLAVAAQTISFLPTSGSSGRTQSNVAATTVTITGLAIDLTTTKSVMLNGLPMPISGTPTATSVTVTVPREATTGKIRVTTATATALSATSFTVTRPSNTGNIRLASSSLSSSATTIDVGDYSTVATADLDKDGLVDLLVGDESGNMFVYEQTTANSTSSFTTRTLTLTGTSTQINTGQTYAKPTVTDLNGDGLLDLLIGTNDGRIKHYIQSASNAYQFTDNGFLGNSAGTAIDAGAIVKPTVTDLNGDGLLDLIVGGQDGMLYRYVQSSANSFNFTIPASPVTVNNASGTALDVGDFSKPVFTDFDGDGLLDMIIGAQDGNIYRSEQTAVGAFTFTNPVSLKLADGTTVANVGTFSAPALADLDGDGYLDLIVGNAAGTVGLYEDVVSASRPLPVTLTSFTGTAAGSGNQLRWNTAQEVNSAKFVVERSADGKTYQTVAELAAAGNSSTSRTYQYLDATDLRTAYYRLREVDIDGTVSYSSVVVVARTSAVVSGFSAFPNPFEAELLVGLPAGTEAQPTAVSISTLAGQTVYSRQLTLSSVAQALPGLSDLKSGLYVLRLTTAAGSSTQRIVRR</sequence>
<dbReference type="GO" id="GO:0007155">
    <property type="term" value="P:cell adhesion"/>
    <property type="evidence" value="ECO:0007669"/>
    <property type="project" value="InterPro"/>
</dbReference>
<dbReference type="InterPro" id="IPR000413">
    <property type="entry name" value="Integrin_alpha"/>
</dbReference>
<accession>A0A3R9P953</accession>
<dbReference type="EMBL" id="RWIT01000012">
    <property type="protein sequence ID" value="RSK46876.1"/>
    <property type="molecule type" value="Genomic_DNA"/>
</dbReference>
<keyword evidence="2" id="KW-0325">Glycoprotein</keyword>
<dbReference type="InterPro" id="IPR028994">
    <property type="entry name" value="Integrin_alpha_N"/>
</dbReference>
<protein>
    <submittedName>
        <fullName evidence="4">T9SS C-terminal target domain-containing protein</fullName>
    </submittedName>
</protein>
<comment type="caution">
    <text evidence="4">The sequence shown here is derived from an EMBL/GenBank/DDBJ whole genome shotgun (WGS) entry which is preliminary data.</text>
</comment>
<gene>
    <name evidence="4" type="ORF">EI291_17695</name>
</gene>
<evidence type="ECO:0000313" key="5">
    <source>
        <dbReference type="Proteomes" id="UP000273500"/>
    </source>
</evidence>
<evidence type="ECO:0000256" key="3">
    <source>
        <dbReference type="SAM" id="SignalP"/>
    </source>
</evidence>
<dbReference type="InterPro" id="IPR013517">
    <property type="entry name" value="FG-GAP"/>
</dbReference>
<dbReference type="NCBIfam" id="TIGR04183">
    <property type="entry name" value="Por_Secre_tail"/>
    <property type="match status" value="1"/>
</dbReference>
<feature type="signal peptide" evidence="3">
    <location>
        <begin position="1"/>
        <end position="25"/>
    </location>
</feature>
<dbReference type="PANTHER" id="PTHR44103:SF1">
    <property type="entry name" value="PROPROTEIN CONVERTASE P"/>
    <property type="match status" value="1"/>
</dbReference>
<dbReference type="Pfam" id="PF13517">
    <property type="entry name" value="FG-GAP_3"/>
    <property type="match status" value="2"/>
</dbReference>
<organism evidence="4 5">
    <name type="scientific">Hymenobacter rigui</name>
    <dbReference type="NCBI Taxonomy" id="334424"/>
    <lineage>
        <taxon>Bacteria</taxon>
        <taxon>Pseudomonadati</taxon>
        <taxon>Bacteroidota</taxon>
        <taxon>Cytophagia</taxon>
        <taxon>Cytophagales</taxon>
        <taxon>Hymenobacteraceae</taxon>
        <taxon>Hymenobacter</taxon>
    </lineage>
</organism>
<dbReference type="Gene3D" id="2.60.40.10">
    <property type="entry name" value="Immunoglobulins"/>
    <property type="match status" value="1"/>
</dbReference>
<dbReference type="Gene3D" id="2.130.10.130">
    <property type="entry name" value="Integrin alpha, N-terminal"/>
    <property type="match status" value="2"/>
</dbReference>
<dbReference type="PRINTS" id="PR01185">
    <property type="entry name" value="INTEGRINA"/>
</dbReference>
<keyword evidence="1 3" id="KW-0732">Signal</keyword>
<dbReference type="Proteomes" id="UP000273500">
    <property type="component" value="Unassembled WGS sequence"/>
</dbReference>
<dbReference type="SUPFAM" id="SSF69318">
    <property type="entry name" value="Integrin alpha N-terminal domain"/>
    <property type="match status" value="1"/>
</dbReference>
<dbReference type="InterPro" id="IPR013783">
    <property type="entry name" value="Ig-like_fold"/>
</dbReference>
<evidence type="ECO:0000256" key="2">
    <source>
        <dbReference type="ARBA" id="ARBA00023180"/>
    </source>
</evidence>
<evidence type="ECO:0000256" key="1">
    <source>
        <dbReference type="ARBA" id="ARBA00022729"/>
    </source>
</evidence>
<dbReference type="GO" id="GO:0008305">
    <property type="term" value="C:integrin complex"/>
    <property type="evidence" value="ECO:0007669"/>
    <property type="project" value="InterPro"/>
</dbReference>
<keyword evidence="5" id="KW-1185">Reference proteome</keyword>
<feature type="chain" id="PRO_5018534331" evidence="3">
    <location>
        <begin position="26"/>
        <end position="593"/>
    </location>
</feature>
<evidence type="ECO:0000313" key="4">
    <source>
        <dbReference type="EMBL" id="RSK46876.1"/>
    </source>
</evidence>
<reference evidence="4 5" key="1">
    <citation type="submission" date="2018-12" db="EMBL/GenBank/DDBJ databases">
        <authorList>
            <person name="Feng G."/>
            <person name="Zhu H."/>
        </authorList>
    </citation>
    <scope>NUCLEOTIDE SEQUENCE [LARGE SCALE GENOMIC DNA]</scope>
    <source>
        <strain evidence="4 5">KCTC 12533</strain>
    </source>
</reference>
<dbReference type="InterPro" id="IPR026444">
    <property type="entry name" value="Secre_tail"/>
</dbReference>
<proteinExistence type="predicted"/>
<name>A0A3R9P953_9BACT</name>
<dbReference type="RefSeq" id="WP_125423095.1">
    <property type="nucleotide sequence ID" value="NZ_RWIT01000012.1"/>
</dbReference>